<keyword evidence="2" id="KW-0012">Acyltransferase</keyword>
<dbReference type="EMBL" id="JACDXX010000002">
    <property type="protein sequence ID" value="MCB5408916.1"/>
    <property type="molecule type" value="Genomic_DNA"/>
</dbReference>
<dbReference type="Gene3D" id="3.40.630.30">
    <property type="match status" value="1"/>
</dbReference>
<dbReference type="InterPro" id="IPR000182">
    <property type="entry name" value="GNAT_dom"/>
</dbReference>
<evidence type="ECO:0000256" key="2">
    <source>
        <dbReference type="ARBA" id="ARBA00023315"/>
    </source>
</evidence>
<dbReference type="InterPro" id="IPR050832">
    <property type="entry name" value="Bact_Acetyltransf"/>
</dbReference>
<dbReference type="InterPro" id="IPR016181">
    <property type="entry name" value="Acyl_CoA_acyltransferase"/>
</dbReference>
<keyword evidence="1" id="KW-0808">Transferase</keyword>
<proteinExistence type="predicted"/>
<dbReference type="Proteomes" id="UP001198571">
    <property type="component" value="Unassembled WGS sequence"/>
</dbReference>
<dbReference type="SUPFAM" id="SSF55729">
    <property type="entry name" value="Acyl-CoA N-acyltransferases (Nat)"/>
    <property type="match status" value="1"/>
</dbReference>
<dbReference type="Pfam" id="PF00583">
    <property type="entry name" value="Acetyltransf_1"/>
    <property type="match status" value="1"/>
</dbReference>
<keyword evidence="5" id="KW-1185">Reference proteome</keyword>
<dbReference type="PANTHER" id="PTHR43877">
    <property type="entry name" value="AMINOALKYLPHOSPHONATE N-ACETYLTRANSFERASE-RELATED-RELATED"/>
    <property type="match status" value="1"/>
</dbReference>
<dbReference type="PROSITE" id="PS51186">
    <property type="entry name" value="GNAT"/>
    <property type="match status" value="1"/>
</dbReference>
<organism evidence="4 5">
    <name type="scientific">Pseudogemmobacter faecipullorum</name>
    <dbReference type="NCBI Taxonomy" id="2755041"/>
    <lineage>
        <taxon>Bacteria</taxon>
        <taxon>Pseudomonadati</taxon>
        <taxon>Pseudomonadota</taxon>
        <taxon>Alphaproteobacteria</taxon>
        <taxon>Rhodobacterales</taxon>
        <taxon>Paracoccaceae</taxon>
        <taxon>Pseudogemmobacter</taxon>
    </lineage>
</organism>
<evidence type="ECO:0000259" key="3">
    <source>
        <dbReference type="PROSITE" id="PS51186"/>
    </source>
</evidence>
<dbReference type="CDD" id="cd04301">
    <property type="entry name" value="NAT_SF"/>
    <property type="match status" value="1"/>
</dbReference>
<sequence length="166" mass="18108">MRVMGPDARALAFLERGLKPDHCWSALDQQGRLIGLAGYKTPYGSFSGGSRRDLTRVYGRFGAAWRAGLLRLLASEIDNHRFLIDGIAVACHARGQGVGQALLAALYEEARGRGYTAIRLEVVDTNSRARALYEREGFAAIATDRLGLLRYAFGFSAATTMVRVLG</sequence>
<evidence type="ECO:0000313" key="4">
    <source>
        <dbReference type="EMBL" id="MCB5408916.1"/>
    </source>
</evidence>
<dbReference type="PANTHER" id="PTHR43877:SF2">
    <property type="entry name" value="AMINOALKYLPHOSPHONATE N-ACETYLTRANSFERASE-RELATED"/>
    <property type="match status" value="1"/>
</dbReference>
<name>A0ABS8CHP9_9RHOB</name>
<feature type="domain" description="N-acetyltransferase" evidence="3">
    <location>
        <begin position="1"/>
        <end position="166"/>
    </location>
</feature>
<accession>A0ABS8CHP9</accession>
<gene>
    <name evidence="4" type="ORF">H0485_02680</name>
</gene>
<comment type="caution">
    <text evidence="4">The sequence shown here is derived from an EMBL/GenBank/DDBJ whole genome shotgun (WGS) entry which is preliminary data.</text>
</comment>
<evidence type="ECO:0000256" key="1">
    <source>
        <dbReference type="ARBA" id="ARBA00022679"/>
    </source>
</evidence>
<reference evidence="4 5" key="1">
    <citation type="submission" date="2020-07" db="EMBL/GenBank/DDBJ databases">
        <title>Pseudogemmobacter sp. nov., isolated from poultry manure in Taiwan.</title>
        <authorList>
            <person name="Lin S.-Y."/>
            <person name="Tang Y.-S."/>
            <person name="Young C.-C."/>
        </authorList>
    </citation>
    <scope>NUCLEOTIDE SEQUENCE [LARGE SCALE GENOMIC DNA]</scope>
    <source>
        <strain evidence="4 5">CC-YST710</strain>
    </source>
</reference>
<evidence type="ECO:0000313" key="5">
    <source>
        <dbReference type="Proteomes" id="UP001198571"/>
    </source>
</evidence>
<protein>
    <submittedName>
        <fullName evidence="4">GNAT family N-acetyltransferase</fullName>
    </submittedName>
</protein>